<comment type="caution">
    <text evidence="1">The sequence shown here is derived from an EMBL/GenBank/DDBJ whole genome shotgun (WGS) entry which is preliminary data.</text>
</comment>
<evidence type="ECO:0000313" key="2">
    <source>
        <dbReference type="Proteomes" id="UP000439903"/>
    </source>
</evidence>
<dbReference type="Proteomes" id="UP000439903">
    <property type="component" value="Unassembled WGS sequence"/>
</dbReference>
<name>A0A8H3XGH6_GIGMA</name>
<sequence length="495" mass="57277">MDSLNENLLIKCFLAYLKSCKTELPRLDDFLKRVQKDSNNKVSSCYKKLVHKVFFTQIRKIASLNKKSYEGITNHYDKVKLKRLEQEKIQNSNVQQFWTDITRCEEDGISSSNGNFMLKVCSLFTSASLNGFKKDFIQQNILDPFYCLTIDLFHDYNLWRCVLGTNFSQIKFTDHSKLIALDDIYKINYATQRSFEKFNPQDVSIETFSDPDISIDCLPCLDLTLESKFSDNAKSSINEILQSWIVVWKKDKILDEKDYTHFFIISPLNELLGGLLNFVTLHGPEHPTYCSYERKSHFFESSIIDREISEHQIFNKFSLENGQSIDISKTTDEIKDTIIINDHNPKSYRRCSKNGSTTVVIEDLKEHKKIDKGRGEKNYGFIYPILEEVKLPGVNGENDYKKNIRALNDNFNMIIKYYSKKVKKISKNLCGLFDGIKLGGIHASGNMIHLMCMVREFIVQIKKIEDEVQKLNNERADDSLGEFLKANILTTPCSS</sequence>
<organism evidence="1 2">
    <name type="scientific">Gigaspora margarita</name>
    <dbReference type="NCBI Taxonomy" id="4874"/>
    <lineage>
        <taxon>Eukaryota</taxon>
        <taxon>Fungi</taxon>
        <taxon>Fungi incertae sedis</taxon>
        <taxon>Mucoromycota</taxon>
        <taxon>Glomeromycotina</taxon>
        <taxon>Glomeromycetes</taxon>
        <taxon>Diversisporales</taxon>
        <taxon>Gigasporaceae</taxon>
        <taxon>Gigaspora</taxon>
    </lineage>
</organism>
<keyword evidence="2" id="KW-1185">Reference proteome</keyword>
<accession>A0A8H3XGH6</accession>
<dbReference type="EMBL" id="WTPW01000999">
    <property type="protein sequence ID" value="KAF0463775.1"/>
    <property type="molecule type" value="Genomic_DNA"/>
</dbReference>
<reference evidence="1 2" key="1">
    <citation type="journal article" date="2019" name="Environ. Microbiol.">
        <title>At the nexus of three kingdoms: the genome of the mycorrhizal fungus Gigaspora margarita provides insights into plant, endobacterial and fungal interactions.</title>
        <authorList>
            <person name="Venice F."/>
            <person name="Ghignone S."/>
            <person name="Salvioli di Fossalunga A."/>
            <person name="Amselem J."/>
            <person name="Novero M."/>
            <person name="Xianan X."/>
            <person name="Sedzielewska Toro K."/>
            <person name="Morin E."/>
            <person name="Lipzen A."/>
            <person name="Grigoriev I.V."/>
            <person name="Henrissat B."/>
            <person name="Martin F.M."/>
            <person name="Bonfante P."/>
        </authorList>
    </citation>
    <scope>NUCLEOTIDE SEQUENCE [LARGE SCALE GENOMIC DNA]</scope>
    <source>
        <strain evidence="1 2">BEG34</strain>
    </source>
</reference>
<evidence type="ECO:0000313" key="1">
    <source>
        <dbReference type="EMBL" id="KAF0463775.1"/>
    </source>
</evidence>
<protein>
    <submittedName>
        <fullName evidence="1">Uncharacterized protein</fullName>
    </submittedName>
</protein>
<proteinExistence type="predicted"/>
<gene>
    <name evidence="1" type="ORF">F8M41_026584</name>
</gene>
<dbReference type="OrthoDB" id="2434816at2759"/>
<dbReference type="AlphaFoldDB" id="A0A8H3XGH6"/>